<dbReference type="InterPro" id="IPR035906">
    <property type="entry name" value="MetI-like_sf"/>
</dbReference>
<dbReference type="PROSITE" id="PS50928">
    <property type="entry name" value="ABC_TM1"/>
    <property type="match status" value="1"/>
</dbReference>
<dbReference type="CDD" id="cd06261">
    <property type="entry name" value="TM_PBP2"/>
    <property type="match status" value="1"/>
</dbReference>
<evidence type="ECO:0000256" key="7">
    <source>
        <dbReference type="RuleBase" id="RU363032"/>
    </source>
</evidence>
<feature type="domain" description="ABC transmembrane type-1" evidence="8">
    <location>
        <begin position="99"/>
        <end position="300"/>
    </location>
</feature>
<keyword evidence="4 7" id="KW-0812">Transmembrane</keyword>
<dbReference type="InterPro" id="IPR045621">
    <property type="entry name" value="BPD_transp_1_N"/>
</dbReference>
<comment type="caution">
    <text evidence="9">The sequence shown here is derived from an EMBL/GenBank/DDBJ whole genome shotgun (WGS) entry which is preliminary data.</text>
</comment>
<dbReference type="RefSeq" id="WP_344101092.1">
    <property type="nucleotide sequence ID" value="NZ_BAAANL010000002.1"/>
</dbReference>
<evidence type="ECO:0000256" key="3">
    <source>
        <dbReference type="ARBA" id="ARBA00022475"/>
    </source>
</evidence>
<organism evidence="9 10">
    <name type="scientific">Myceligenerans crystallogenes</name>
    <dbReference type="NCBI Taxonomy" id="316335"/>
    <lineage>
        <taxon>Bacteria</taxon>
        <taxon>Bacillati</taxon>
        <taxon>Actinomycetota</taxon>
        <taxon>Actinomycetes</taxon>
        <taxon>Micrococcales</taxon>
        <taxon>Promicromonosporaceae</taxon>
        <taxon>Myceligenerans</taxon>
    </lineage>
</organism>
<dbReference type="Pfam" id="PF00528">
    <property type="entry name" value="BPD_transp_1"/>
    <property type="match status" value="1"/>
</dbReference>
<proteinExistence type="inferred from homology"/>
<accession>A0ABN2N9L0</accession>
<dbReference type="Pfam" id="PF19300">
    <property type="entry name" value="BPD_transp_1_N"/>
    <property type="match status" value="1"/>
</dbReference>
<dbReference type="Proteomes" id="UP001501094">
    <property type="component" value="Unassembled WGS sequence"/>
</dbReference>
<evidence type="ECO:0000256" key="5">
    <source>
        <dbReference type="ARBA" id="ARBA00022989"/>
    </source>
</evidence>
<dbReference type="InterPro" id="IPR000515">
    <property type="entry name" value="MetI-like"/>
</dbReference>
<feature type="transmembrane region" description="Helical" evidence="7">
    <location>
        <begin position="7"/>
        <end position="31"/>
    </location>
</feature>
<keyword evidence="6 7" id="KW-0472">Membrane</keyword>
<feature type="transmembrane region" description="Helical" evidence="7">
    <location>
        <begin position="236"/>
        <end position="257"/>
    </location>
</feature>
<name>A0ABN2N9L0_9MICO</name>
<feature type="transmembrane region" description="Helical" evidence="7">
    <location>
        <begin position="277"/>
        <end position="303"/>
    </location>
</feature>
<keyword evidence="2 7" id="KW-0813">Transport</keyword>
<evidence type="ECO:0000313" key="10">
    <source>
        <dbReference type="Proteomes" id="UP001501094"/>
    </source>
</evidence>
<evidence type="ECO:0000256" key="2">
    <source>
        <dbReference type="ARBA" id="ARBA00022448"/>
    </source>
</evidence>
<dbReference type="PANTHER" id="PTHR43163">
    <property type="entry name" value="DIPEPTIDE TRANSPORT SYSTEM PERMEASE PROTEIN DPPB-RELATED"/>
    <property type="match status" value="1"/>
</dbReference>
<keyword evidence="10" id="KW-1185">Reference proteome</keyword>
<feature type="transmembrane region" description="Helical" evidence="7">
    <location>
        <begin position="136"/>
        <end position="165"/>
    </location>
</feature>
<protein>
    <submittedName>
        <fullName evidence="9">ABC transporter permease</fullName>
    </submittedName>
</protein>
<dbReference type="EMBL" id="BAAANL010000002">
    <property type="protein sequence ID" value="GAA1858220.1"/>
    <property type="molecule type" value="Genomic_DNA"/>
</dbReference>
<evidence type="ECO:0000313" key="9">
    <source>
        <dbReference type="EMBL" id="GAA1858220.1"/>
    </source>
</evidence>
<keyword evidence="5 7" id="KW-1133">Transmembrane helix</keyword>
<evidence type="ECO:0000259" key="8">
    <source>
        <dbReference type="PROSITE" id="PS50928"/>
    </source>
</evidence>
<feature type="transmembrane region" description="Helical" evidence="7">
    <location>
        <begin position="103"/>
        <end position="124"/>
    </location>
</feature>
<sequence length="321" mass="33204">MTARGALRLLGGAAVVLWGAFTVSFAILYLLPSDPVSIMLSQSAESLDPAQVQALRERHGLDRPLPEQYLTQLGNALTGDLGTSVTTGAPVTDLLAEALPHTAALAGLALLLAVLAGTGIAVLASWTRARWLRAALLALPPVGVAVPGFWVGLVLLQLFSFTWYVFPAVGQDGFASLVLPAVTLAVPLSATIAQVLARGLDEAWRAPYADTAFGAGASRNRVLGAHVLRNGSLPTVTLIGVLTGNLLGGTVVVETVFSRQGLGRLAEQAVTTQDIPVVQGLVLTGALVFVVAGLLADLAHPLLDPRLRGRRAAPAPRAVPA</sequence>
<gene>
    <name evidence="9" type="ORF">GCM10009751_14600</name>
</gene>
<comment type="subcellular location">
    <subcellularLocation>
        <location evidence="1 7">Cell membrane</location>
        <topology evidence="1 7">Multi-pass membrane protein</topology>
    </subcellularLocation>
</comment>
<dbReference type="PANTHER" id="PTHR43163:SF6">
    <property type="entry name" value="DIPEPTIDE TRANSPORT SYSTEM PERMEASE PROTEIN DPPB-RELATED"/>
    <property type="match status" value="1"/>
</dbReference>
<dbReference type="Gene3D" id="1.10.3720.10">
    <property type="entry name" value="MetI-like"/>
    <property type="match status" value="1"/>
</dbReference>
<reference evidence="9 10" key="1">
    <citation type="journal article" date="2019" name="Int. J. Syst. Evol. Microbiol.">
        <title>The Global Catalogue of Microorganisms (GCM) 10K type strain sequencing project: providing services to taxonomists for standard genome sequencing and annotation.</title>
        <authorList>
            <consortium name="The Broad Institute Genomics Platform"/>
            <consortium name="The Broad Institute Genome Sequencing Center for Infectious Disease"/>
            <person name="Wu L."/>
            <person name="Ma J."/>
        </authorList>
    </citation>
    <scope>NUCLEOTIDE SEQUENCE [LARGE SCALE GENOMIC DNA]</scope>
    <source>
        <strain evidence="9 10">JCM 14326</strain>
    </source>
</reference>
<comment type="similarity">
    <text evidence="7">Belongs to the binding-protein-dependent transport system permease family.</text>
</comment>
<feature type="transmembrane region" description="Helical" evidence="7">
    <location>
        <begin position="177"/>
        <end position="197"/>
    </location>
</feature>
<keyword evidence="3" id="KW-1003">Cell membrane</keyword>
<dbReference type="SUPFAM" id="SSF161098">
    <property type="entry name" value="MetI-like"/>
    <property type="match status" value="1"/>
</dbReference>
<evidence type="ECO:0000256" key="6">
    <source>
        <dbReference type="ARBA" id="ARBA00023136"/>
    </source>
</evidence>
<evidence type="ECO:0000256" key="4">
    <source>
        <dbReference type="ARBA" id="ARBA00022692"/>
    </source>
</evidence>
<evidence type="ECO:0000256" key="1">
    <source>
        <dbReference type="ARBA" id="ARBA00004651"/>
    </source>
</evidence>